<keyword evidence="5" id="KW-1185">Reference proteome</keyword>
<dbReference type="GeneID" id="77262059"/>
<sequence>MTAAVVQAQTSHLHRWPGLGHWNLYFLAKFVLLALGLIALQPLPNLLLAALLCAPLPGRSLRLTRQVIAVPAGAALLYHETWLPPFQRLLAQPGVLDFTPTYLLELAGRLIDWQTVALLALLLIAYCYLAQWLRLTSFSLLGLIWLWLPVAMPALGTAAKPVEAAVTASTPLERTQVATDNTALDAWLQRFFEREAGRQTLFPPRNDDAAAFDVLVVNICSLAWEDLDAIGLKDNALLARMDILFDRFNSATSYSGPAAIRLLRASCGQTPHQALYQAAPEQCLLFQNLANLGFRAETLLNHNGRFDGFTDDVTAQGLPQPALPSQRFPRAMAGFDGSPIARDLDVLRGWWNHRQSLSEPHVGLFYNSISLHDGNRILGPDGQAQSADYRLRAQRLLGDLSSFIDELERSGRRVALLIVPEHGAALHGDKMQIAGMREIPRASITQVPVGLKLIGMGLSATDGPLHVTEPSSFLALSELVSRLYAAQSESQTPDLATLVAGLPATDAVSETAGAQVIEYSGRPYVRVNGQALWLPYPNRFE</sequence>
<evidence type="ECO:0000313" key="2">
    <source>
        <dbReference type="EMBL" id="AJE17114.1"/>
    </source>
</evidence>
<keyword evidence="1" id="KW-0812">Transmembrane</keyword>
<name>A0A8D3Y4M5_9GAMM</name>
<organism evidence="2 4">
    <name type="scientific">Stutzerimonas balearica DSM 6083</name>
    <dbReference type="NCBI Taxonomy" id="1123016"/>
    <lineage>
        <taxon>Bacteria</taxon>
        <taxon>Pseudomonadati</taxon>
        <taxon>Pseudomonadota</taxon>
        <taxon>Gammaproteobacteria</taxon>
        <taxon>Pseudomonadales</taxon>
        <taxon>Pseudomonadaceae</taxon>
        <taxon>Stutzerimonas</taxon>
    </lineage>
</organism>
<dbReference type="InterPro" id="IPR017744">
    <property type="entry name" value="BcsG"/>
</dbReference>
<dbReference type="EMBL" id="FNHO01000006">
    <property type="protein sequence ID" value="SDM57261.1"/>
    <property type="molecule type" value="Genomic_DNA"/>
</dbReference>
<dbReference type="RefSeq" id="WP_043222523.1">
    <property type="nucleotide sequence ID" value="NZ_CP007511.1"/>
</dbReference>
<dbReference type="Pfam" id="PF11658">
    <property type="entry name" value="CBP_BcsG"/>
    <property type="match status" value="1"/>
</dbReference>
<reference evidence="2 4" key="3">
    <citation type="journal article" name="Genome Announc.">
        <title>Complete Genome Sequence of Pseudomonas balearica DSM 6083T.</title>
        <authorList>
            <person name="Bennasar-Figueras A."/>
            <person name="Salva-Serra F."/>
            <person name="Jaen-Luchoro D."/>
            <person name="Segui C."/>
            <person name="Aliaga F."/>
            <person name="Busquets A."/>
            <person name="Gomila M."/>
            <person name="Moore E.R."/>
            <person name="Lalucat J."/>
        </authorList>
    </citation>
    <scope>NUCLEOTIDE SEQUENCE [LARGE SCALE GENOMIC DNA]</scope>
    <source>
        <strain evidence="4">DSM 6083</strain>
        <strain evidence="2">DSM6083</strain>
    </source>
</reference>
<dbReference type="Proteomes" id="UP000182276">
    <property type="component" value="Unassembled WGS sequence"/>
</dbReference>
<gene>
    <name evidence="2" type="ORF">CL52_19440</name>
    <name evidence="3" type="ORF">SAMN05660875_10629</name>
</gene>
<reference evidence="4" key="1">
    <citation type="submission" date="2014-03" db="EMBL/GenBank/DDBJ databases">
        <title>Complete genome of Pseudomonas balearica DSM 6083T, a sewage water isolate from an enrichment with 2-methylnaphthalene.</title>
        <authorList>
            <person name="Salva-Serra F."/>
            <person name="Jaen-Luchoro D."/>
            <person name="Busquets A."/>
            <person name="Pena A."/>
            <person name="Gomila M."/>
            <person name="Bosch R."/>
            <person name="Nogales B."/>
            <person name="Garcia-Valdes E."/>
            <person name="Lalucat J."/>
            <person name="Bennasar A."/>
        </authorList>
    </citation>
    <scope>NUCLEOTIDE SEQUENCE [LARGE SCALE GENOMIC DNA]</scope>
    <source>
        <strain evidence="4">DSM 6083</strain>
    </source>
</reference>
<dbReference type="NCBIfam" id="TIGR03368">
    <property type="entry name" value="cellulose_yhjU"/>
    <property type="match status" value="1"/>
</dbReference>
<dbReference type="AlphaFoldDB" id="A0A8D3Y4M5"/>
<dbReference type="EMBL" id="CP007511">
    <property type="protein sequence ID" value="AJE17114.1"/>
    <property type="molecule type" value="Genomic_DNA"/>
</dbReference>
<keyword evidence="1" id="KW-1133">Transmembrane helix</keyword>
<feature type="transmembrane region" description="Helical" evidence="1">
    <location>
        <begin position="113"/>
        <end position="133"/>
    </location>
</feature>
<proteinExistence type="predicted"/>
<feature type="transmembrane region" description="Helical" evidence="1">
    <location>
        <begin position="24"/>
        <end position="51"/>
    </location>
</feature>
<feature type="transmembrane region" description="Helical" evidence="1">
    <location>
        <begin position="140"/>
        <end position="159"/>
    </location>
</feature>
<reference evidence="3 5" key="2">
    <citation type="submission" date="2016-10" db="EMBL/GenBank/DDBJ databases">
        <authorList>
            <person name="Varghese N."/>
            <person name="Submissions S."/>
        </authorList>
    </citation>
    <scope>NUCLEOTIDE SEQUENCE [LARGE SCALE GENOMIC DNA]</scope>
    <source>
        <strain evidence="3 5">DSM 6083</strain>
    </source>
</reference>
<evidence type="ECO:0000313" key="3">
    <source>
        <dbReference type="EMBL" id="SDM57261.1"/>
    </source>
</evidence>
<evidence type="ECO:0000313" key="5">
    <source>
        <dbReference type="Proteomes" id="UP000182276"/>
    </source>
</evidence>
<accession>A0A8D3Y4M5</accession>
<evidence type="ECO:0000256" key="1">
    <source>
        <dbReference type="SAM" id="Phobius"/>
    </source>
</evidence>
<evidence type="ECO:0000313" key="4">
    <source>
        <dbReference type="Proteomes" id="UP000031271"/>
    </source>
</evidence>
<keyword evidence="1" id="KW-0472">Membrane</keyword>
<protein>
    <submittedName>
        <fullName evidence="2 3">Cellulose synthase</fullName>
    </submittedName>
</protein>
<dbReference type="KEGG" id="pbm:CL52_19440"/>
<dbReference type="Proteomes" id="UP000031271">
    <property type="component" value="Chromosome"/>
</dbReference>